<proteinExistence type="predicted"/>
<evidence type="ECO:0000313" key="3">
    <source>
        <dbReference type="EnsemblFungi" id="EJT74798"/>
    </source>
</evidence>
<reference evidence="3" key="4">
    <citation type="journal article" date="2015" name="G3 (Bethesda)">
        <title>Genome sequences of three phytopathogenic species of the Magnaporthaceae family of fungi.</title>
        <authorList>
            <person name="Okagaki L.H."/>
            <person name="Nunes C.C."/>
            <person name="Sailsbery J."/>
            <person name="Clay B."/>
            <person name="Brown D."/>
            <person name="John T."/>
            <person name="Oh Y."/>
            <person name="Young N."/>
            <person name="Fitzgerald M."/>
            <person name="Haas B.J."/>
            <person name="Zeng Q."/>
            <person name="Young S."/>
            <person name="Adiconis X."/>
            <person name="Fan L."/>
            <person name="Levin J.Z."/>
            <person name="Mitchell T.K."/>
            <person name="Okubara P.A."/>
            <person name="Farman M.L."/>
            <person name="Kohn L.M."/>
            <person name="Birren B."/>
            <person name="Ma L.-J."/>
            <person name="Dean R.A."/>
        </authorList>
    </citation>
    <scope>NUCLEOTIDE SEQUENCE</scope>
    <source>
        <strain evidence="3">R3-111a-1</strain>
    </source>
</reference>
<reference evidence="3" key="5">
    <citation type="submission" date="2018-04" db="UniProtKB">
        <authorList>
            <consortium name="EnsemblFungi"/>
        </authorList>
    </citation>
    <scope>IDENTIFICATION</scope>
    <source>
        <strain evidence="3">R3-111a-1</strain>
    </source>
</reference>
<dbReference type="HOGENOM" id="CLU_2097029_0_0_1"/>
<evidence type="ECO:0000313" key="4">
    <source>
        <dbReference type="Proteomes" id="UP000006039"/>
    </source>
</evidence>
<dbReference type="EnsemblFungi" id="EJT74798">
    <property type="protein sequence ID" value="EJT74798"/>
    <property type="gene ID" value="GGTG_08636"/>
</dbReference>
<name>J3P550_GAET3</name>
<accession>J3P550</accession>
<dbReference type="RefSeq" id="XP_009224742.1">
    <property type="nucleotide sequence ID" value="XM_009226478.1"/>
</dbReference>
<protein>
    <submittedName>
        <fullName evidence="2 3">Uncharacterized protein</fullName>
    </submittedName>
</protein>
<dbReference type="GeneID" id="20349094"/>
<dbReference type="Proteomes" id="UP000006039">
    <property type="component" value="Unassembled WGS sequence"/>
</dbReference>
<dbReference type="VEuPathDB" id="FungiDB:GGTG_08636"/>
<evidence type="ECO:0000313" key="2">
    <source>
        <dbReference type="EMBL" id="EJT74798.1"/>
    </source>
</evidence>
<reference evidence="4" key="1">
    <citation type="submission" date="2010-07" db="EMBL/GenBank/DDBJ databases">
        <title>The genome sequence of Gaeumannomyces graminis var. tritici strain R3-111a-1.</title>
        <authorList>
            <consortium name="The Broad Institute Genome Sequencing Platform"/>
            <person name="Ma L.-J."/>
            <person name="Dead R."/>
            <person name="Young S."/>
            <person name="Zeng Q."/>
            <person name="Koehrsen M."/>
            <person name="Alvarado L."/>
            <person name="Berlin A."/>
            <person name="Chapman S.B."/>
            <person name="Chen Z."/>
            <person name="Freedman E."/>
            <person name="Gellesch M."/>
            <person name="Goldberg J."/>
            <person name="Griggs A."/>
            <person name="Gujja S."/>
            <person name="Heilman E.R."/>
            <person name="Heiman D."/>
            <person name="Hepburn T."/>
            <person name="Howarth C."/>
            <person name="Jen D."/>
            <person name="Larson L."/>
            <person name="Mehta T."/>
            <person name="Neiman D."/>
            <person name="Pearson M."/>
            <person name="Roberts A."/>
            <person name="Saif S."/>
            <person name="Shea T."/>
            <person name="Shenoy N."/>
            <person name="Sisk P."/>
            <person name="Stolte C."/>
            <person name="Sykes S."/>
            <person name="Walk T."/>
            <person name="White J."/>
            <person name="Yandava C."/>
            <person name="Haas B."/>
            <person name="Nusbaum C."/>
            <person name="Birren B."/>
        </authorList>
    </citation>
    <scope>NUCLEOTIDE SEQUENCE [LARGE SCALE GENOMIC DNA]</scope>
    <source>
        <strain evidence="4">R3-111a-1</strain>
    </source>
</reference>
<sequence>MDEAIGRYGGCGSPPTSRRAISSRHISNQALSRFSVKRQGCVRWRDRVPGGGFPKPGDLCRCSADLRPSGLRRRGAMQHTSNLDRCKPSMSCATGGKCLPYRAVSCREDLCPLKPV</sequence>
<reference evidence="2" key="2">
    <citation type="submission" date="2010-07" db="EMBL/GenBank/DDBJ databases">
        <authorList>
            <consortium name="The Broad Institute Genome Sequencing Platform"/>
            <consortium name="Broad Institute Genome Sequencing Center for Infectious Disease"/>
            <person name="Ma L.-J."/>
            <person name="Dead R."/>
            <person name="Young S."/>
            <person name="Zeng Q."/>
            <person name="Koehrsen M."/>
            <person name="Alvarado L."/>
            <person name="Berlin A."/>
            <person name="Chapman S.B."/>
            <person name="Chen Z."/>
            <person name="Freedman E."/>
            <person name="Gellesch M."/>
            <person name="Goldberg J."/>
            <person name="Griggs A."/>
            <person name="Gujja S."/>
            <person name="Heilman E.R."/>
            <person name="Heiman D."/>
            <person name="Hepburn T."/>
            <person name="Howarth C."/>
            <person name="Jen D."/>
            <person name="Larson L."/>
            <person name="Mehta T."/>
            <person name="Neiman D."/>
            <person name="Pearson M."/>
            <person name="Roberts A."/>
            <person name="Saif S."/>
            <person name="Shea T."/>
            <person name="Shenoy N."/>
            <person name="Sisk P."/>
            <person name="Stolte C."/>
            <person name="Sykes S."/>
            <person name="Walk T."/>
            <person name="White J."/>
            <person name="Yandava C."/>
            <person name="Haas B."/>
            <person name="Nusbaum C."/>
            <person name="Birren B."/>
        </authorList>
    </citation>
    <scope>NUCLEOTIDE SEQUENCE</scope>
    <source>
        <strain evidence="2">R3-111a-1</strain>
    </source>
</reference>
<feature type="region of interest" description="Disordered" evidence="1">
    <location>
        <begin position="1"/>
        <end position="20"/>
    </location>
</feature>
<reference evidence="2" key="3">
    <citation type="submission" date="2010-09" db="EMBL/GenBank/DDBJ databases">
        <title>Annotation of Gaeumannomyces graminis var. tritici R3-111a-1.</title>
        <authorList>
            <consortium name="The Broad Institute Genome Sequencing Platform"/>
            <person name="Ma L.-J."/>
            <person name="Dead R."/>
            <person name="Young S.K."/>
            <person name="Zeng Q."/>
            <person name="Gargeya S."/>
            <person name="Fitzgerald M."/>
            <person name="Haas B."/>
            <person name="Abouelleil A."/>
            <person name="Alvarado L."/>
            <person name="Arachchi H.M."/>
            <person name="Berlin A."/>
            <person name="Brown A."/>
            <person name="Chapman S.B."/>
            <person name="Chen Z."/>
            <person name="Dunbar C."/>
            <person name="Freedman E."/>
            <person name="Gearin G."/>
            <person name="Gellesch M."/>
            <person name="Goldberg J."/>
            <person name="Griggs A."/>
            <person name="Gujja S."/>
            <person name="Heiman D."/>
            <person name="Howarth C."/>
            <person name="Larson L."/>
            <person name="Lui A."/>
            <person name="MacDonald P.J.P."/>
            <person name="Mehta T."/>
            <person name="Montmayeur A."/>
            <person name="Murphy C."/>
            <person name="Neiman D."/>
            <person name="Pearson M."/>
            <person name="Priest M."/>
            <person name="Roberts A."/>
            <person name="Saif S."/>
            <person name="Shea T."/>
            <person name="Shenoy N."/>
            <person name="Sisk P."/>
            <person name="Stolte C."/>
            <person name="Sykes S."/>
            <person name="Yandava C."/>
            <person name="Wortman J."/>
            <person name="Nusbaum C."/>
            <person name="Birren B."/>
        </authorList>
    </citation>
    <scope>NUCLEOTIDE SEQUENCE</scope>
    <source>
        <strain evidence="2">R3-111a-1</strain>
    </source>
</reference>
<gene>
    <name evidence="3" type="primary">20349094</name>
    <name evidence="2" type="ORF">GGTG_08636</name>
</gene>
<dbReference type="EMBL" id="GL385398">
    <property type="protein sequence ID" value="EJT74798.1"/>
    <property type="molecule type" value="Genomic_DNA"/>
</dbReference>
<dbReference type="AlphaFoldDB" id="J3P550"/>
<organism evidence="2">
    <name type="scientific">Gaeumannomyces tritici (strain R3-111a-1)</name>
    <name type="common">Wheat and barley take-all root rot fungus</name>
    <name type="synonym">Gaeumannomyces graminis var. tritici</name>
    <dbReference type="NCBI Taxonomy" id="644352"/>
    <lineage>
        <taxon>Eukaryota</taxon>
        <taxon>Fungi</taxon>
        <taxon>Dikarya</taxon>
        <taxon>Ascomycota</taxon>
        <taxon>Pezizomycotina</taxon>
        <taxon>Sordariomycetes</taxon>
        <taxon>Sordariomycetidae</taxon>
        <taxon>Magnaporthales</taxon>
        <taxon>Magnaporthaceae</taxon>
        <taxon>Gaeumannomyces</taxon>
    </lineage>
</organism>
<keyword evidence="4" id="KW-1185">Reference proteome</keyword>
<evidence type="ECO:0000256" key="1">
    <source>
        <dbReference type="SAM" id="MobiDB-lite"/>
    </source>
</evidence>